<evidence type="ECO:0008006" key="3">
    <source>
        <dbReference type="Google" id="ProtNLM"/>
    </source>
</evidence>
<keyword evidence="2" id="KW-1185">Reference proteome</keyword>
<gene>
    <name evidence="1" type="ORF">HQN59_03845</name>
</gene>
<sequence>MRCLRPAGFAAVLGAVLLGGCSPALDWREVRPASSDLVTLFPCRPGTEQRPVQLGGATLPLRLVGCKAAETTFALALVDLPEPGLANGVLTDLRRHAVDNIAGQVSREVPFSVPGATPSAGALRIAAAGRLPDGTAIAAHHVFFTRGLKVYQASVMGARVDADAVETFLEAIKIAP</sequence>
<evidence type="ECO:0000313" key="1">
    <source>
        <dbReference type="EMBL" id="NUZ04887.1"/>
    </source>
</evidence>
<protein>
    <recommendedName>
        <fullName evidence="3">Lipoprotein</fullName>
    </recommendedName>
</protein>
<name>A0A7Y6NKL2_9BURK</name>
<proteinExistence type="predicted"/>
<dbReference type="AlphaFoldDB" id="A0A7Y6NKL2"/>
<dbReference type="EMBL" id="JABWMJ010000001">
    <property type="protein sequence ID" value="NUZ04887.1"/>
    <property type="molecule type" value="Genomic_DNA"/>
</dbReference>
<dbReference type="PROSITE" id="PS51257">
    <property type="entry name" value="PROKAR_LIPOPROTEIN"/>
    <property type="match status" value="1"/>
</dbReference>
<dbReference type="Proteomes" id="UP000529637">
    <property type="component" value="Unassembled WGS sequence"/>
</dbReference>
<organism evidence="1 2">
    <name type="scientific">Piscinibacter koreensis</name>
    <dbReference type="NCBI Taxonomy" id="2742824"/>
    <lineage>
        <taxon>Bacteria</taxon>
        <taxon>Pseudomonadati</taxon>
        <taxon>Pseudomonadota</taxon>
        <taxon>Betaproteobacteria</taxon>
        <taxon>Burkholderiales</taxon>
        <taxon>Sphaerotilaceae</taxon>
        <taxon>Piscinibacter</taxon>
    </lineage>
</organism>
<reference evidence="1 2" key="1">
    <citation type="submission" date="2020-06" db="EMBL/GenBank/DDBJ databases">
        <title>Schlegella sp. ID0723 isolated from air conditioner.</title>
        <authorList>
            <person name="Kim D.Y."/>
            <person name="Kim D.-U."/>
        </authorList>
    </citation>
    <scope>NUCLEOTIDE SEQUENCE [LARGE SCALE GENOMIC DNA]</scope>
    <source>
        <strain evidence="1 2">ID0723</strain>
    </source>
</reference>
<dbReference type="RefSeq" id="WP_176066184.1">
    <property type="nucleotide sequence ID" value="NZ_JABWMJ010000001.1"/>
</dbReference>
<evidence type="ECO:0000313" key="2">
    <source>
        <dbReference type="Proteomes" id="UP000529637"/>
    </source>
</evidence>
<comment type="caution">
    <text evidence="1">The sequence shown here is derived from an EMBL/GenBank/DDBJ whole genome shotgun (WGS) entry which is preliminary data.</text>
</comment>
<accession>A0A7Y6NKL2</accession>